<dbReference type="RefSeq" id="WP_048548271.1">
    <property type="nucleotide sequence ID" value="NZ_HF571038.1"/>
</dbReference>
<feature type="domain" description="Aldehyde dehydrogenase" evidence="2">
    <location>
        <begin position="2"/>
        <end position="63"/>
    </location>
</feature>
<protein>
    <recommendedName>
        <fullName evidence="2">Aldehyde dehydrogenase domain-containing protein</fullName>
    </recommendedName>
</protein>
<dbReference type="STRING" id="1193518.BN13_1440005"/>
<name>A0A077M4D4_9MICO</name>
<dbReference type="SUPFAM" id="SSF53720">
    <property type="entry name" value="ALDH-like"/>
    <property type="match status" value="1"/>
</dbReference>
<sequence>MEAIFRNAGQICLAGSRLFIHTSIYDEVMARFVAAAEALTIGDPFDPSTRFSALSSKKHFEKVA</sequence>
<evidence type="ECO:0000256" key="1">
    <source>
        <dbReference type="ARBA" id="ARBA00023002"/>
    </source>
</evidence>
<dbReference type="Pfam" id="PF00171">
    <property type="entry name" value="Aldedh"/>
    <property type="match status" value="1"/>
</dbReference>
<evidence type="ECO:0000313" key="4">
    <source>
        <dbReference type="Proteomes" id="UP000035720"/>
    </source>
</evidence>
<keyword evidence="4" id="KW-1185">Reference proteome</keyword>
<organism evidence="3 4">
    <name type="scientific">Nostocoides jenkinsii Ben 74</name>
    <dbReference type="NCBI Taxonomy" id="1193518"/>
    <lineage>
        <taxon>Bacteria</taxon>
        <taxon>Bacillati</taxon>
        <taxon>Actinomycetota</taxon>
        <taxon>Actinomycetes</taxon>
        <taxon>Micrococcales</taxon>
        <taxon>Intrasporangiaceae</taxon>
        <taxon>Nostocoides</taxon>
    </lineage>
</organism>
<dbReference type="InterPro" id="IPR015590">
    <property type="entry name" value="Aldehyde_DH_dom"/>
</dbReference>
<dbReference type="AlphaFoldDB" id="A0A077M4D4"/>
<comment type="caution">
    <text evidence="3">The sequence shown here is derived from an EMBL/GenBank/DDBJ whole genome shotgun (WGS) entry which is preliminary data.</text>
</comment>
<dbReference type="InterPro" id="IPR016163">
    <property type="entry name" value="Ald_DH_C"/>
</dbReference>
<dbReference type="Gene3D" id="3.40.309.10">
    <property type="entry name" value="Aldehyde Dehydrogenase, Chain A, domain 2"/>
    <property type="match status" value="1"/>
</dbReference>
<reference evidence="3 4" key="1">
    <citation type="journal article" date="2013" name="ISME J.">
        <title>A metabolic model for members of the genus Tetrasphaera involved in enhanced biological phosphorus removal.</title>
        <authorList>
            <person name="Kristiansen R."/>
            <person name="Nguyen H.T.T."/>
            <person name="Saunders A.M."/>
            <person name="Nielsen J.L."/>
            <person name="Wimmer R."/>
            <person name="Le V.Q."/>
            <person name="McIlroy S.J."/>
            <person name="Petrovski S."/>
            <person name="Seviour R.J."/>
            <person name="Calteau A."/>
            <person name="Nielsen K.L."/>
            <person name="Nielsen P.H."/>
        </authorList>
    </citation>
    <scope>NUCLEOTIDE SEQUENCE [LARGE SCALE GENOMIC DNA]</scope>
    <source>
        <strain evidence="3 4">Ben 74</strain>
    </source>
</reference>
<dbReference type="PROSITE" id="PS00070">
    <property type="entry name" value="ALDEHYDE_DEHYDR_CYS"/>
    <property type="match status" value="1"/>
</dbReference>
<keyword evidence="1" id="KW-0560">Oxidoreductase</keyword>
<dbReference type="InterPro" id="IPR016160">
    <property type="entry name" value="Ald_DH_CS_CYS"/>
</dbReference>
<accession>A0A077M4D4</accession>
<dbReference type="GO" id="GO:0016620">
    <property type="term" value="F:oxidoreductase activity, acting on the aldehyde or oxo group of donors, NAD or NADP as acceptor"/>
    <property type="evidence" value="ECO:0007669"/>
    <property type="project" value="InterPro"/>
</dbReference>
<dbReference type="PANTHER" id="PTHR11699">
    <property type="entry name" value="ALDEHYDE DEHYDROGENASE-RELATED"/>
    <property type="match status" value="1"/>
</dbReference>
<evidence type="ECO:0000313" key="3">
    <source>
        <dbReference type="EMBL" id="CCI52101.1"/>
    </source>
</evidence>
<dbReference type="InterPro" id="IPR016161">
    <property type="entry name" value="Ald_DH/histidinol_DH"/>
</dbReference>
<evidence type="ECO:0000259" key="2">
    <source>
        <dbReference type="Pfam" id="PF00171"/>
    </source>
</evidence>
<dbReference type="Proteomes" id="UP000035720">
    <property type="component" value="Unassembled WGS sequence"/>
</dbReference>
<dbReference type="EMBL" id="CAJC01000051">
    <property type="protein sequence ID" value="CCI52101.1"/>
    <property type="molecule type" value="Genomic_DNA"/>
</dbReference>
<gene>
    <name evidence="3" type="ORF">BN13_1440005</name>
</gene>
<proteinExistence type="predicted"/>